<gene>
    <name evidence="1" type="ORF">OWV82_020208</name>
</gene>
<evidence type="ECO:0000313" key="2">
    <source>
        <dbReference type="Proteomes" id="UP001164539"/>
    </source>
</evidence>
<keyword evidence="2" id="KW-1185">Reference proteome</keyword>
<evidence type="ECO:0000313" key="1">
    <source>
        <dbReference type="EMBL" id="KAJ4706576.1"/>
    </source>
</evidence>
<dbReference type="EMBL" id="CM051404">
    <property type="protein sequence ID" value="KAJ4706576.1"/>
    <property type="molecule type" value="Genomic_DNA"/>
</dbReference>
<protein>
    <submittedName>
        <fullName evidence="1">Uncharacterized protein</fullName>
    </submittedName>
</protein>
<organism evidence="1 2">
    <name type="scientific">Melia azedarach</name>
    <name type="common">Chinaberry tree</name>
    <dbReference type="NCBI Taxonomy" id="155640"/>
    <lineage>
        <taxon>Eukaryota</taxon>
        <taxon>Viridiplantae</taxon>
        <taxon>Streptophyta</taxon>
        <taxon>Embryophyta</taxon>
        <taxon>Tracheophyta</taxon>
        <taxon>Spermatophyta</taxon>
        <taxon>Magnoliopsida</taxon>
        <taxon>eudicotyledons</taxon>
        <taxon>Gunneridae</taxon>
        <taxon>Pentapetalae</taxon>
        <taxon>rosids</taxon>
        <taxon>malvids</taxon>
        <taxon>Sapindales</taxon>
        <taxon>Meliaceae</taxon>
        <taxon>Melia</taxon>
    </lineage>
</organism>
<name>A0ACC1X570_MELAZ</name>
<reference evidence="1 2" key="1">
    <citation type="journal article" date="2023" name="Science">
        <title>Complex scaffold remodeling in plant triterpene biosynthesis.</title>
        <authorList>
            <person name="De La Pena R."/>
            <person name="Hodgson H."/>
            <person name="Liu J.C."/>
            <person name="Stephenson M.J."/>
            <person name="Martin A.C."/>
            <person name="Owen C."/>
            <person name="Harkess A."/>
            <person name="Leebens-Mack J."/>
            <person name="Jimenez L.E."/>
            <person name="Osbourn A."/>
            <person name="Sattely E.S."/>
        </authorList>
    </citation>
    <scope>NUCLEOTIDE SEQUENCE [LARGE SCALE GENOMIC DNA]</scope>
    <source>
        <strain evidence="2">cv. JPN11</strain>
        <tissue evidence="1">Leaf</tissue>
    </source>
</reference>
<proteinExistence type="predicted"/>
<comment type="caution">
    <text evidence="1">The sequence shown here is derived from an EMBL/GenBank/DDBJ whole genome shotgun (WGS) entry which is preliminary data.</text>
</comment>
<accession>A0ACC1X570</accession>
<sequence>MTEQGETIPLLSNLERTAENPSIIASRNANRKLVASATFCVYLVETCSFAIAKDESSASHYRILVVL</sequence>
<dbReference type="Proteomes" id="UP001164539">
    <property type="component" value="Chromosome 11"/>
</dbReference>